<gene>
    <name evidence="1" type="ORF">RPERSI_LOCUS5776</name>
</gene>
<protein>
    <submittedName>
        <fullName evidence="1">32505_t:CDS:1</fullName>
    </submittedName>
</protein>
<reference evidence="1" key="1">
    <citation type="submission" date="2021-06" db="EMBL/GenBank/DDBJ databases">
        <authorList>
            <person name="Kallberg Y."/>
            <person name="Tangrot J."/>
            <person name="Rosling A."/>
        </authorList>
    </citation>
    <scope>NUCLEOTIDE SEQUENCE</scope>
    <source>
        <strain evidence="1">MA461A</strain>
    </source>
</reference>
<accession>A0ACA9MKF6</accession>
<evidence type="ECO:0000313" key="1">
    <source>
        <dbReference type="EMBL" id="CAG8597201.1"/>
    </source>
</evidence>
<proteinExistence type="predicted"/>
<dbReference type="EMBL" id="CAJVQC010008826">
    <property type="protein sequence ID" value="CAG8597201.1"/>
    <property type="molecule type" value="Genomic_DNA"/>
</dbReference>
<name>A0ACA9MKF6_9GLOM</name>
<keyword evidence="2" id="KW-1185">Reference proteome</keyword>
<evidence type="ECO:0000313" key="2">
    <source>
        <dbReference type="Proteomes" id="UP000789920"/>
    </source>
</evidence>
<sequence>MLHHGLAEIANKDSIISEVGWPTDGDIHGFAAPSVQNLQTLLDTFVCLANSKGIKYYYLEVFDVPWKAAALGPVEGSWGLFHPDRSMKSIVLPDC</sequence>
<organism evidence="1 2">
    <name type="scientific">Racocetra persica</name>
    <dbReference type="NCBI Taxonomy" id="160502"/>
    <lineage>
        <taxon>Eukaryota</taxon>
        <taxon>Fungi</taxon>
        <taxon>Fungi incertae sedis</taxon>
        <taxon>Mucoromycota</taxon>
        <taxon>Glomeromycotina</taxon>
        <taxon>Glomeromycetes</taxon>
        <taxon>Diversisporales</taxon>
        <taxon>Gigasporaceae</taxon>
        <taxon>Racocetra</taxon>
    </lineage>
</organism>
<comment type="caution">
    <text evidence="1">The sequence shown here is derived from an EMBL/GenBank/DDBJ whole genome shotgun (WGS) entry which is preliminary data.</text>
</comment>
<feature type="non-terminal residue" evidence="1">
    <location>
        <position position="95"/>
    </location>
</feature>
<dbReference type="Proteomes" id="UP000789920">
    <property type="component" value="Unassembled WGS sequence"/>
</dbReference>